<accession>A0ABR0S651</accession>
<sequence length="465" mass="52274">MAICEFIPTTERAALGTPEEHQMSLSTDVSLVIDLSINQDQRVEQLLPEHPSDSLHINNGLMPEMGICPQNLYNDGRESSVSYQSSPGYSFCPSPSIMGEDYVIQGPATPQDVYGPPAGHEGLYNIPYKSEQTSYTDMTEMSFCYGTTEERRCDVHMGHLTFLQDPVNTTFGTPYNVDYPGGLSRASSTEEQRVFINRFSPGQGESQFRTGSRSGRPQRRAAASSGGRTPQARHSGCVLKRRQSPKPNRPYKCVFDFAGCLTTFDTKNEWKRHVLTQHVCLNYWICEEGSCATTRGSGTQHRSHLLPALGSIFNRKDLYTQHVRRMHPQAIGHVLDSDGRLPSPEAADQLRQMQTAAFRQRVQLPYLTDCPADECKQKYRGASAWNSRMEHISLHLEPTSNQHISSFEFGGPKDQLLVDWASREDVGIIKRRRDGWQICDLLRGESSPRRFIVATTDEDAEGEFI</sequence>
<keyword evidence="3" id="KW-1185">Reference proteome</keyword>
<dbReference type="PANTHER" id="PTHR23225">
    <property type="entry name" value="ZINC FINGER PROTEIN"/>
    <property type="match status" value="1"/>
</dbReference>
<proteinExistence type="predicted"/>
<reference evidence="2 3" key="1">
    <citation type="submission" date="2024-01" db="EMBL/GenBank/DDBJ databases">
        <title>Complete genome of Cladobotryum mycophilum ATHUM6906.</title>
        <authorList>
            <person name="Christinaki A.C."/>
            <person name="Myridakis A.I."/>
            <person name="Kouvelis V.N."/>
        </authorList>
    </citation>
    <scope>NUCLEOTIDE SEQUENCE [LARGE SCALE GENOMIC DNA]</scope>
    <source>
        <strain evidence="2 3">ATHUM6906</strain>
    </source>
</reference>
<evidence type="ECO:0000256" key="1">
    <source>
        <dbReference type="SAM" id="MobiDB-lite"/>
    </source>
</evidence>
<evidence type="ECO:0000313" key="2">
    <source>
        <dbReference type="EMBL" id="KAK5987255.1"/>
    </source>
</evidence>
<dbReference type="InterPro" id="IPR039970">
    <property type="entry name" value="TF_Grauzone"/>
</dbReference>
<comment type="caution">
    <text evidence="2">The sequence shown here is derived from an EMBL/GenBank/DDBJ whole genome shotgun (WGS) entry which is preliminary data.</text>
</comment>
<dbReference type="Proteomes" id="UP001338125">
    <property type="component" value="Unassembled WGS sequence"/>
</dbReference>
<dbReference type="EMBL" id="JAVFKD010000016">
    <property type="protein sequence ID" value="KAK5987255.1"/>
    <property type="molecule type" value="Genomic_DNA"/>
</dbReference>
<name>A0ABR0S651_9HYPO</name>
<gene>
    <name evidence="2" type="ORF">PT974_11379</name>
</gene>
<feature type="region of interest" description="Disordered" evidence="1">
    <location>
        <begin position="201"/>
        <end position="246"/>
    </location>
</feature>
<feature type="compositionally biased region" description="Polar residues" evidence="1">
    <location>
        <begin position="203"/>
        <end position="215"/>
    </location>
</feature>
<organism evidence="2 3">
    <name type="scientific">Cladobotryum mycophilum</name>
    <dbReference type="NCBI Taxonomy" id="491253"/>
    <lineage>
        <taxon>Eukaryota</taxon>
        <taxon>Fungi</taxon>
        <taxon>Dikarya</taxon>
        <taxon>Ascomycota</taxon>
        <taxon>Pezizomycotina</taxon>
        <taxon>Sordariomycetes</taxon>
        <taxon>Hypocreomycetidae</taxon>
        <taxon>Hypocreales</taxon>
        <taxon>Hypocreaceae</taxon>
        <taxon>Cladobotryum</taxon>
    </lineage>
</organism>
<evidence type="ECO:0008006" key="4">
    <source>
        <dbReference type="Google" id="ProtNLM"/>
    </source>
</evidence>
<dbReference type="PANTHER" id="PTHR23225:SF2">
    <property type="entry name" value="AT09679P-RELATED"/>
    <property type="match status" value="1"/>
</dbReference>
<protein>
    <recommendedName>
        <fullName evidence="4">C2H2-type domain-containing protein</fullName>
    </recommendedName>
</protein>
<evidence type="ECO:0000313" key="3">
    <source>
        <dbReference type="Proteomes" id="UP001338125"/>
    </source>
</evidence>